<gene>
    <name evidence="1" type="ORF">GQ43DRAFT_438759</name>
</gene>
<keyword evidence="2" id="KW-1185">Reference proteome</keyword>
<comment type="caution">
    <text evidence="1">The sequence shown here is derived from an EMBL/GenBank/DDBJ whole genome shotgun (WGS) entry which is preliminary data.</text>
</comment>
<dbReference type="OrthoDB" id="3786143at2759"/>
<sequence length="239" mass="27649">MKPNLLPFVISFPVKPRPIDITINNPHKRHQRRERETKKMAENFTLSLSVEFLRTKANNPYEIGLTCGILMEMIPTLVKGHLNHNADYKSSRNTEGGLVVQEFTAAVDARLKELRIRDHVTTPFPDVLSNIGRKERRLRNRYVDRYIQQIENDFALTATEGMRDIYQGFSAESNQQFNKGFDYGLNRVAWRMYPSWNVALEAEGQDWSAWLRTHCQTMGLASLRNGLDVFDDDVRSSES</sequence>
<dbReference type="EMBL" id="ML993901">
    <property type="protein sequence ID" value="KAF2203511.1"/>
    <property type="molecule type" value="Genomic_DNA"/>
</dbReference>
<reference evidence="1" key="1">
    <citation type="journal article" date="2020" name="Stud. Mycol.">
        <title>101 Dothideomycetes genomes: a test case for predicting lifestyles and emergence of pathogens.</title>
        <authorList>
            <person name="Haridas S."/>
            <person name="Albert R."/>
            <person name="Binder M."/>
            <person name="Bloem J."/>
            <person name="Labutti K."/>
            <person name="Salamov A."/>
            <person name="Andreopoulos B."/>
            <person name="Baker S."/>
            <person name="Barry K."/>
            <person name="Bills G."/>
            <person name="Bluhm B."/>
            <person name="Cannon C."/>
            <person name="Castanera R."/>
            <person name="Culley D."/>
            <person name="Daum C."/>
            <person name="Ezra D."/>
            <person name="Gonzalez J."/>
            <person name="Henrissat B."/>
            <person name="Kuo A."/>
            <person name="Liang C."/>
            <person name="Lipzen A."/>
            <person name="Lutzoni F."/>
            <person name="Magnuson J."/>
            <person name="Mondo S."/>
            <person name="Nolan M."/>
            <person name="Ohm R."/>
            <person name="Pangilinan J."/>
            <person name="Park H.-J."/>
            <person name="Ramirez L."/>
            <person name="Alfaro M."/>
            <person name="Sun H."/>
            <person name="Tritt A."/>
            <person name="Yoshinaga Y."/>
            <person name="Zwiers L.-H."/>
            <person name="Turgeon B."/>
            <person name="Goodwin S."/>
            <person name="Spatafora J."/>
            <person name="Crous P."/>
            <person name="Grigoriev I."/>
        </authorList>
    </citation>
    <scope>NUCLEOTIDE SEQUENCE</scope>
    <source>
        <strain evidence="1">ATCC 74209</strain>
    </source>
</reference>
<dbReference type="AlphaFoldDB" id="A0A9P4MUC5"/>
<evidence type="ECO:0000313" key="1">
    <source>
        <dbReference type="EMBL" id="KAF2203511.1"/>
    </source>
</evidence>
<evidence type="ECO:0000313" key="2">
    <source>
        <dbReference type="Proteomes" id="UP000799536"/>
    </source>
</evidence>
<accession>A0A9P4MUC5</accession>
<protein>
    <submittedName>
        <fullName evidence="1">Uncharacterized protein</fullName>
    </submittedName>
</protein>
<organism evidence="1 2">
    <name type="scientific">Delitschia confertaspora ATCC 74209</name>
    <dbReference type="NCBI Taxonomy" id="1513339"/>
    <lineage>
        <taxon>Eukaryota</taxon>
        <taxon>Fungi</taxon>
        <taxon>Dikarya</taxon>
        <taxon>Ascomycota</taxon>
        <taxon>Pezizomycotina</taxon>
        <taxon>Dothideomycetes</taxon>
        <taxon>Pleosporomycetidae</taxon>
        <taxon>Pleosporales</taxon>
        <taxon>Delitschiaceae</taxon>
        <taxon>Delitschia</taxon>
    </lineage>
</organism>
<proteinExistence type="predicted"/>
<name>A0A9P4MUC5_9PLEO</name>
<dbReference type="Proteomes" id="UP000799536">
    <property type="component" value="Unassembled WGS sequence"/>
</dbReference>